<feature type="compositionally biased region" description="Basic and acidic residues" evidence="1">
    <location>
        <begin position="128"/>
        <end position="143"/>
    </location>
</feature>
<evidence type="ECO:0000313" key="2">
    <source>
        <dbReference type="EMBL" id="CZR59456.1"/>
    </source>
</evidence>
<feature type="region of interest" description="Disordered" evidence="1">
    <location>
        <begin position="64"/>
        <end position="100"/>
    </location>
</feature>
<dbReference type="AlphaFoldDB" id="A0A1L7X390"/>
<dbReference type="EMBL" id="FJOG01000014">
    <property type="protein sequence ID" value="CZR59456.1"/>
    <property type="molecule type" value="Genomic_DNA"/>
</dbReference>
<keyword evidence="3" id="KW-1185">Reference proteome</keyword>
<accession>A0A1L7X390</accession>
<sequence>MSGRRNSGRRPSRSNSHSSRRSHSHQRPSNSGVHPGVPAHHLAAFEALNARMNNDNLALEQLERRSRRQSRGRNSDADEPEQPQRERCPSRGANPNAGEAAAAAAAAAVARNQAAAPPLARSLSQWSHQEEGAEQPAEHRDLEADLPNAVPKSYDVRDLARLLRANAGTAPARFAARLDITQQDIVCGNAPNNLASNSTAEIREYLEAWVGILDTVFFFGSLIRKGLEGGFSLYSKPGSRKQAIYNPER</sequence>
<feature type="region of interest" description="Disordered" evidence="1">
    <location>
        <begin position="1"/>
        <end position="40"/>
    </location>
</feature>
<organism evidence="2 3">
    <name type="scientific">Phialocephala subalpina</name>
    <dbReference type="NCBI Taxonomy" id="576137"/>
    <lineage>
        <taxon>Eukaryota</taxon>
        <taxon>Fungi</taxon>
        <taxon>Dikarya</taxon>
        <taxon>Ascomycota</taxon>
        <taxon>Pezizomycotina</taxon>
        <taxon>Leotiomycetes</taxon>
        <taxon>Helotiales</taxon>
        <taxon>Mollisiaceae</taxon>
        <taxon>Phialocephala</taxon>
        <taxon>Phialocephala fortinii species complex</taxon>
    </lineage>
</organism>
<evidence type="ECO:0000313" key="3">
    <source>
        <dbReference type="Proteomes" id="UP000184330"/>
    </source>
</evidence>
<proteinExistence type="predicted"/>
<evidence type="ECO:0000256" key="1">
    <source>
        <dbReference type="SAM" id="MobiDB-lite"/>
    </source>
</evidence>
<protein>
    <submittedName>
        <fullName evidence="2">Uncharacterized protein</fullName>
    </submittedName>
</protein>
<gene>
    <name evidence="2" type="ORF">PAC_09348</name>
</gene>
<feature type="compositionally biased region" description="Basic residues" evidence="1">
    <location>
        <begin position="1"/>
        <end position="26"/>
    </location>
</feature>
<name>A0A1L7X390_9HELO</name>
<feature type="region of interest" description="Disordered" evidence="1">
    <location>
        <begin position="119"/>
        <end position="146"/>
    </location>
</feature>
<reference evidence="2 3" key="1">
    <citation type="submission" date="2016-03" db="EMBL/GenBank/DDBJ databases">
        <authorList>
            <person name="Ploux O."/>
        </authorList>
    </citation>
    <scope>NUCLEOTIDE SEQUENCE [LARGE SCALE GENOMIC DNA]</scope>
    <source>
        <strain evidence="2 3">UAMH 11012</strain>
    </source>
</reference>
<dbReference type="OrthoDB" id="5236983at2759"/>
<dbReference type="Proteomes" id="UP000184330">
    <property type="component" value="Unassembled WGS sequence"/>
</dbReference>